<dbReference type="OrthoDB" id="9796544at2"/>
<dbReference type="EMBL" id="JH651384">
    <property type="protein sequence ID" value="EIJ33068.1"/>
    <property type="molecule type" value="Genomic_DNA"/>
</dbReference>
<name>A0A656H991_THINJ</name>
<accession>A0A656H991</accession>
<dbReference type="Proteomes" id="UP000005317">
    <property type="component" value="Unassembled WGS sequence"/>
</dbReference>
<gene>
    <name evidence="1" type="ORF">Thini_0415</name>
</gene>
<dbReference type="RefSeq" id="WP_002707031.1">
    <property type="nucleotide sequence ID" value="NZ_JH651384.1"/>
</dbReference>
<proteinExistence type="predicted"/>
<evidence type="ECO:0000313" key="2">
    <source>
        <dbReference type="Proteomes" id="UP000005317"/>
    </source>
</evidence>
<dbReference type="AlphaFoldDB" id="A0A656H991"/>
<sequence>MNEMLEYLFFTSSVADKFISVLKERNLDYIQEAEPMQGAIVLKIAEGVDDDLWDALDDLYDELSEEDQALLEEGIDDSGAKSAAGIYLQLLGGKQTIAQVDPDIMNKILSAITMDELNAFIDTIVRSVENPDDSPICKRL</sequence>
<protein>
    <submittedName>
        <fullName evidence="1">Uncharacterized protein</fullName>
    </submittedName>
</protein>
<organism evidence="1 2">
    <name type="scientific">Thiothrix nivea (strain ATCC 35100 / DSM 5205 / JP2)</name>
    <dbReference type="NCBI Taxonomy" id="870187"/>
    <lineage>
        <taxon>Bacteria</taxon>
        <taxon>Pseudomonadati</taxon>
        <taxon>Pseudomonadota</taxon>
        <taxon>Gammaproteobacteria</taxon>
        <taxon>Thiotrichales</taxon>
        <taxon>Thiotrichaceae</taxon>
        <taxon>Thiothrix</taxon>
    </lineage>
</organism>
<reference evidence="2" key="1">
    <citation type="journal article" date="2011" name="Stand. Genomic Sci.">
        <title>Genome sequence of the filamentous, gliding Thiothrix nivea neotype strain (JP2(T)).</title>
        <authorList>
            <person name="Lapidus A."/>
            <person name="Nolan M."/>
            <person name="Lucas S."/>
            <person name="Glavina Del Rio T."/>
            <person name="Tice H."/>
            <person name="Cheng J.F."/>
            <person name="Tapia R."/>
            <person name="Han C."/>
            <person name="Goodwin L."/>
            <person name="Pitluck S."/>
            <person name="Liolios K."/>
            <person name="Pagani I."/>
            <person name="Ivanova N."/>
            <person name="Huntemann M."/>
            <person name="Mavromatis K."/>
            <person name="Mikhailova N."/>
            <person name="Pati A."/>
            <person name="Chen A."/>
            <person name="Palaniappan K."/>
            <person name="Land M."/>
            <person name="Brambilla E.M."/>
            <person name="Rohde M."/>
            <person name="Abt B."/>
            <person name="Verbarg S."/>
            <person name="Goker M."/>
            <person name="Bristow J."/>
            <person name="Eisen J.A."/>
            <person name="Markowitz V."/>
            <person name="Hugenholtz P."/>
            <person name="Kyrpides N.C."/>
            <person name="Klenk H.P."/>
            <person name="Woyke T."/>
        </authorList>
    </citation>
    <scope>NUCLEOTIDE SEQUENCE [LARGE SCALE GENOMIC DNA]</scope>
    <source>
        <strain evidence="2">ATCC 35100 / DSM 5205 / JP2</strain>
    </source>
</reference>
<evidence type="ECO:0000313" key="1">
    <source>
        <dbReference type="EMBL" id="EIJ33068.1"/>
    </source>
</evidence>
<keyword evidence="2" id="KW-1185">Reference proteome</keyword>